<feature type="domain" description="ABC transmembrane type-1" evidence="9">
    <location>
        <begin position="113"/>
        <end position="328"/>
    </location>
</feature>
<dbReference type="InterPro" id="IPR000515">
    <property type="entry name" value="MetI-like"/>
</dbReference>
<feature type="compositionally biased region" description="Low complexity" evidence="8">
    <location>
        <begin position="11"/>
        <end position="30"/>
    </location>
</feature>
<evidence type="ECO:0000256" key="7">
    <source>
        <dbReference type="RuleBase" id="RU363032"/>
    </source>
</evidence>
<dbReference type="InterPro" id="IPR035906">
    <property type="entry name" value="MetI-like_sf"/>
</dbReference>
<feature type="transmembrane region" description="Helical" evidence="7">
    <location>
        <begin position="192"/>
        <end position="220"/>
    </location>
</feature>
<dbReference type="EMBL" id="JANLCM010000001">
    <property type="protein sequence ID" value="MCS5717163.1"/>
    <property type="molecule type" value="Genomic_DNA"/>
</dbReference>
<dbReference type="Pfam" id="PF00528">
    <property type="entry name" value="BPD_transp_1"/>
    <property type="match status" value="1"/>
</dbReference>
<feature type="transmembrane region" description="Helical" evidence="7">
    <location>
        <begin position="55"/>
        <end position="74"/>
    </location>
</feature>
<feature type="transmembrane region" description="Helical" evidence="7">
    <location>
        <begin position="308"/>
        <end position="327"/>
    </location>
</feature>
<dbReference type="PANTHER" id="PTHR30193">
    <property type="entry name" value="ABC TRANSPORTER PERMEASE PROTEIN"/>
    <property type="match status" value="1"/>
</dbReference>
<dbReference type="PROSITE" id="PS50928">
    <property type="entry name" value="ABC_TM1"/>
    <property type="match status" value="1"/>
</dbReference>
<protein>
    <submittedName>
        <fullName evidence="10">Sugar ABC transporter permease</fullName>
    </submittedName>
</protein>
<reference evidence="10" key="1">
    <citation type="submission" date="2022-08" db="EMBL/GenBank/DDBJ databases">
        <authorList>
            <person name="Deng Y."/>
            <person name="Han X.-F."/>
            <person name="Zhang Y.-Q."/>
        </authorList>
    </citation>
    <scope>NUCLEOTIDE SEQUENCE</scope>
    <source>
        <strain evidence="10">CPCC 205763</strain>
    </source>
</reference>
<proteinExistence type="inferred from homology"/>
<evidence type="ECO:0000313" key="10">
    <source>
        <dbReference type="EMBL" id="MCS5717163.1"/>
    </source>
</evidence>
<comment type="similarity">
    <text evidence="7">Belongs to the binding-protein-dependent transport system permease family.</text>
</comment>
<keyword evidence="6 7" id="KW-0472">Membrane</keyword>
<dbReference type="SUPFAM" id="SSF161098">
    <property type="entry name" value="MetI-like"/>
    <property type="match status" value="1"/>
</dbReference>
<keyword evidence="11" id="KW-1185">Reference proteome</keyword>
<evidence type="ECO:0000256" key="2">
    <source>
        <dbReference type="ARBA" id="ARBA00022448"/>
    </source>
</evidence>
<sequence length="339" mass="37303">MTTDARRTVPPASSLRGGAGRGRAAAPSGPDDLDPTRPTGSDSPRSDKRRRGDGFWPWLFVAPLVLGVVVFYLWPIVQTAWISLTETGPFGGSTFSGIVNYLTLFADPQLYLSLVNTIIYTLIVLLGVPISVYLASLLNLPGLRFASLYRVLFFLPYVAMPTAVAMVWRIIFNGDYGMLNYLLSLVGIQGPYWISTPGFSIVAVAIVGLWSSLGFSLIVLSAGLKNIPPELYEAADLDGASRWRQFRSITVPLLSPTIFFVTIVTVISSFQLFDLLYAILGSSNPVLPRSMSLVYFFYREGFVNNDKGFAAAIAMVIFLIIGLVTVLQFRFQRKWVKGD</sequence>
<feature type="transmembrane region" description="Helical" evidence="7">
    <location>
        <begin position="152"/>
        <end position="172"/>
    </location>
</feature>
<organism evidence="10 11">
    <name type="scientific">Herbiconiux aconitum</name>
    <dbReference type="NCBI Taxonomy" id="2970913"/>
    <lineage>
        <taxon>Bacteria</taxon>
        <taxon>Bacillati</taxon>
        <taxon>Actinomycetota</taxon>
        <taxon>Actinomycetes</taxon>
        <taxon>Micrococcales</taxon>
        <taxon>Microbacteriaceae</taxon>
        <taxon>Herbiconiux</taxon>
    </lineage>
</organism>
<accession>A0ABT2GLR2</accession>
<feature type="transmembrane region" description="Helical" evidence="7">
    <location>
        <begin position="251"/>
        <end position="280"/>
    </location>
</feature>
<keyword evidence="5 7" id="KW-1133">Transmembrane helix</keyword>
<name>A0ABT2GLR2_9MICO</name>
<comment type="caution">
    <text evidence="10">The sequence shown here is derived from an EMBL/GenBank/DDBJ whole genome shotgun (WGS) entry which is preliminary data.</text>
</comment>
<feature type="transmembrane region" description="Helical" evidence="7">
    <location>
        <begin position="118"/>
        <end position="140"/>
    </location>
</feature>
<dbReference type="InterPro" id="IPR051393">
    <property type="entry name" value="ABC_transporter_permease"/>
</dbReference>
<dbReference type="Proteomes" id="UP001165584">
    <property type="component" value="Unassembled WGS sequence"/>
</dbReference>
<evidence type="ECO:0000256" key="5">
    <source>
        <dbReference type="ARBA" id="ARBA00022989"/>
    </source>
</evidence>
<gene>
    <name evidence="10" type="ORF">N1027_03330</name>
</gene>
<evidence type="ECO:0000256" key="1">
    <source>
        <dbReference type="ARBA" id="ARBA00004651"/>
    </source>
</evidence>
<comment type="subcellular location">
    <subcellularLocation>
        <location evidence="1 7">Cell membrane</location>
        <topology evidence="1 7">Multi-pass membrane protein</topology>
    </subcellularLocation>
</comment>
<evidence type="ECO:0000256" key="3">
    <source>
        <dbReference type="ARBA" id="ARBA00022475"/>
    </source>
</evidence>
<keyword evidence="3" id="KW-1003">Cell membrane</keyword>
<dbReference type="PANTHER" id="PTHR30193:SF37">
    <property type="entry name" value="INNER MEMBRANE ABC TRANSPORTER PERMEASE PROTEIN YCJO"/>
    <property type="match status" value="1"/>
</dbReference>
<dbReference type="RefSeq" id="WP_259505199.1">
    <property type="nucleotide sequence ID" value="NZ_JANLCM010000001.1"/>
</dbReference>
<evidence type="ECO:0000256" key="6">
    <source>
        <dbReference type="ARBA" id="ARBA00023136"/>
    </source>
</evidence>
<dbReference type="Gene3D" id="1.10.3720.10">
    <property type="entry name" value="MetI-like"/>
    <property type="match status" value="1"/>
</dbReference>
<keyword evidence="4 7" id="KW-0812">Transmembrane</keyword>
<keyword evidence="2 7" id="KW-0813">Transport</keyword>
<evidence type="ECO:0000259" key="9">
    <source>
        <dbReference type="PROSITE" id="PS50928"/>
    </source>
</evidence>
<evidence type="ECO:0000313" key="11">
    <source>
        <dbReference type="Proteomes" id="UP001165584"/>
    </source>
</evidence>
<evidence type="ECO:0000256" key="4">
    <source>
        <dbReference type="ARBA" id="ARBA00022692"/>
    </source>
</evidence>
<feature type="region of interest" description="Disordered" evidence="8">
    <location>
        <begin position="1"/>
        <end position="49"/>
    </location>
</feature>
<dbReference type="CDD" id="cd06261">
    <property type="entry name" value="TM_PBP2"/>
    <property type="match status" value="1"/>
</dbReference>
<evidence type="ECO:0000256" key="8">
    <source>
        <dbReference type="SAM" id="MobiDB-lite"/>
    </source>
</evidence>